<feature type="domain" description="HTH gntR-type" evidence="4">
    <location>
        <begin position="11"/>
        <end position="78"/>
    </location>
</feature>
<dbReference type="Gene3D" id="1.10.10.10">
    <property type="entry name" value="Winged helix-like DNA-binding domain superfamily/Winged helix DNA-binding domain"/>
    <property type="match status" value="1"/>
</dbReference>
<dbReference type="Proteomes" id="UP001448858">
    <property type="component" value="Chromosome"/>
</dbReference>
<reference evidence="5 6" key="1">
    <citation type="submission" date="2024-04" db="EMBL/GenBank/DDBJ databases">
        <title>Arthrobacter sp. from Plains bison fecal sample.</title>
        <authorList>
            <person name="Ruzzini A."/>
        </authorList>
    </citation>
    <scope>NUCLEOTIDE SEQUENCE [LARGE SCALE GENOMIC DNA]</scope>
    <source>
        <strain evidence="5 6">EINP1</strain>
    </source>
</reference>
<protein>
    <submittedName>
        <fullName evidence="5">GntR family transcriptional regulator</fullName>
    </submittedName>
</protein>
<sequence>MPAEPAVSDSALPKERIEDEIRRDIIFGVLTPGKRITEAALARKYGSSRVPVREALRTLEAEGFVESRPYAGSTVSNIPLEEADDLFAVRTVVETATARRAAERAARQLSAGAPDDEWWTFRGRIAEILAAGDQAVAEGTLEKLPELNVAFHLAVAELAESRSLTALLRQLAGKIEWLYAADVDNRGKDSWSEHRLIMTAVDSGDAVRAQELMAAHVTQSRSGYLSRFTPASPKD</sequence>
<evidence type="ECO:0000256" key="1">
    <source>
        <dbReference type="ARBA" id="ARBA00023015"/>
    </source>
</evidence>
<gene>
    <name evidence="5" type="ORF">AAE021_11515</name>
</gene>
<dbReference type="PANTHER" id="PTHR43537:SF24">
    <property type="entry name" value="GLUCONATE OPERON TRANSCRIPTIONAL REPRESSOR"/>
    <property type="match status" value="1"/>
</dbReference>
<keyword evidence="2" id="KW-0238">DNA-binding</keyword>
<keyword evidence="6" id="KW-1185">Reference proteome</keyword>
<evidence type="ECO:0000256" key="2">
    <source>
        <dbReference type="ARBA" id="ARBA00023125"/>
    </source>
</evidence>
<keyword evidence="1" id="KW-0805">Transcription regulation</keyword>
<dbReference type="SMART" id="SM00345">
    <property type="entry name" value="HTH_GNTR"/>
    <property type="match status" value="1"/>
</dbReference>
<evidence type="ECO:0000256" key="3">
    <source>
        <dbReference type="ARBA" id="ARBA00023163"/>
    </source>
</evidence>
<dbReference type="SUPFAM" id="SSF48008">
    <property type="entry name" value="GntR ligand-binding domain-like"/>
    <property type="match status" value="1"/>
</dbReference>
<dbReference type="InterPro" id="IPR000524">
    <property type="entry name" value="Tscrpt_reg_HTH_GntR"/>
</dbReference>
<dbReference type="InterPro" id="IPR036390">
    <property type="entry name" value="WH_DNA-bd_sf"/>
</dbReference>
<dbReference type="InterPro" id="IPR011711">
    <property type="entry name" value="GntR_C"/>
</dbReference>
<dbReference type="PANTHER" id="PTHR43537">
    <property type="entry name" value="TRANSCRIPTIONAL REGULATOR, GNTR FAMILY"/>
    <property type="match status" value="1"/>
</dbReference>
<dbReference type="SMART" id="SM00895">
    <property type="entry name" value="FCD"/>
    <property type="match status" value="1"/>
</dbReference>
<name>A0ABZ2ZSW0_9MICC</name>
<evidence type="ECO:0000259" key="4">
    <source>
        <dbReference type="PROSITE" id="PS50949"/>
    </source>
</evidence>
<dbReference type="InterPro" id="IPR036388">
    <property type="entry name" value="WH-like_DNA-bd_sf"/>
</dbReference>
<dbReference type="EMBL" id="CP151657">
    <property type="protein sequence ID" value="WZP14811.1"/>
    <property type="molecule type" value="Genomic_DNA"/>
</dbReference>
<keyword evidence="3" id="KW-0804">Transcription</keyword>
<dbReference type="Pfam" id="PF07729">
    <property type="entry name" value="FCD"/>
    <property type="match status" value="1"/>
</dbReference>
<dbReference type="SUPFAM" id="SSF46785">
    <property type="entry name" value="Winged helix' DNA-binding domain"/>
    <property type="match status" value="1"/>
</dbReference>
<proteinExistence type="predicted"/>
<dbReference type="CDD" id="cd07377">
    <property type="entry name" value="WHTH_GntR"/>
    <property type="match status" value="1"/>
</dbReference>
<dbReference type="InterPro" id="IPR008920">
    <property type="entry name" value="TF_FadR/GntR_C"/>
</dbReference>
<evidence type="ECO:0000313" key="6">
    <source>
        <dbReference type="Proteomes" id="UP001448858"/>
    </source>
</evidence>
<organism evidence="5 6">
    <name type="scientific">Arthrobacter citreus</name>
    <dbReference type="NCBI Taxonomy" id="1670"/>
    <lineage>
        <taxon>Bacteria</taxon>
        <taxon>Bacillati</taxon>
        <taxon>Actinomycetota</taxon>
        <taxon>Actinomycetes</taxon>
        <taxon>Micrococcales</taxon>
        <taxon>Micrococcaceae</taxon>
        <taxon>Arthrobacter</taxon>
    </lineage>
</organism>
<dbReference type="PRINTS" id="PR00035">
    <property type="entry name" value="HTHGNTR"/>
</dbReference>
<dbReference type="Pfam" id="PF00392">
    <property type="entry name" value="GntR"/>
    <property type="match status" value="1"/>
</dbReference>
<dbReference type="RefSeq" id="WP_342022467.1">
    <property type="nucleotide sequence ID" value="NZ_CP151657.1"/>
</dbReference>
<accession>A0ABZ2ZSW0</accession>
<dbReference type="PROSITE" id="PS50949">
    <property type="entry name" value="HTH_GNTR"/>
    <property type="match status" value="1"/>
</dbReference>
<evidence type="ECO:0000313" key="5">
    <source>
        <dbReference type="EMBL" id="WZP14811.1"/>
    </source>
</evidence>
<dbReference type="Gene3D" id="1.20.120.530">
    <property type="entry name" value="GntR ligand-binding domain-like"/>
    <property type="match status" value="1"/>
</dbReference>